<reference evidence="2 3" key="1">
    <citation type="journal article" date="2023" name="Sci. Data">
        <title>Genome assembly of the Korean intertidal mud-creeper Batillaria attramentaria.</title>
        <authorList>
            <person name="Patra A.K."/>
            <person name="Ho P.T."/>
            <person name="Jun S."/>
            <person name="Lee S.J."/>
            <person name="Kim Y."/>
            <person name="Won Y.J."/>
        </authorList>
    </citation>
    <scope>NUCLEOTIDE SEQUENCE [LARGE SCALE GENOMIC DNA]</scope>
    <source>
        <strain evidence="2">Wonlab-2016</strain>
    </source>
</reference>
<dbReference type="AlphaFoldDB" id="A0ABD0LXZ4"/>
<name>A0ABD0LXZ4_9CAEN</name>
<proteinExistence type="predicted"/>
<keyword evidence="1" id="KW-0472">Membrane</keyword>
<dbReference type="Proteomes" id="UP001519460">
    <property type="component" value="Unassembled WGS sequence"/>
</dbReference>
<evidence type="ECO:0000313" key="3">
    <source>
        <dbReference type="Proteomes" id="UP001519460"/>
    </source>
</evidence>
<organism evidence="2 3">
    <name type="scientific">Batillaria attramentaria</name>
    <dbReference type="NCBI Taxonomy" id="370345"/>
    <lineage>
        <taxon>Eukaryota</taxon>
        <taxon>Metazoa</taxon>
        <taxon>Spiralia</taxon>
        <taxon>Lophotrochozoa</taxon>
        <taxon>Mollusca</taxon>
        <taxon>Gastropoda</taxon>
        <taxon>Caenogastropoda</taxon>
        <taxon>Sorbeoconcha</taxon>
        <taxon>Cerithioidea</taxon>
        <taxon>Batillariidae</taxon>
        <taxon>Batillaria</taxon>
    </lineage>
</organism>
<dbReference type="PROSITE" id="PS51257">
    <property type="entry name" value="PROKAR_LIPOPROTEIN"/>
    <property type="match status" value="1"/>
</dbReference>
<keyword evidence="1" id="KW-0812">Transmembrane</keyword>
<protein>
    <submittedName>
        <fullName evidence="2">Uncharacterized protein</fullName>
    </submittedName>
</protein>
<accession>A0ABD0LXZ4</accession>
<keyword evidence="1" id="KW-1133">Transmembrane helix</keyword>
<comment type="caution">
    <text evidence="2">The sequence shown here is derived from an EMBL/GenBank/DDBJ whole genome shotgun (WGS) entry which is preliminary data.</text>
</comment>
<sequence length="189" mass="21318">MRKGKEVEPSVELRVNISLLSAWVVSCGSKFHFYSSLATPHLNVRTGRNCMTSEAFPGYAFATTPPALVCDAYLKGSVPTHVLTNETLQELLWTHFKPPLLSFIFKGVRRLANETHRYTAVNCVNCYNSACLLTSFYLFVATFSLVCDNLTRRKSTSHLVLANRTSYAELNLLILTDTHARLHRFETPK</sequence>
<keyword evidence="3" id="KW-1185">Reference proteome</keyword>
<evidence type="ECO:0000256" key="1">
    <source>
        <dbReference type="SAM" id="Phobius"/>
    </source>
</evidence>
<evidence type="ECO:0000313" key="2">
    <source>
        <dbReference type="EMBL" id="KAK7504001.1"/>
    </source>
</evidence>
<gene>
    <name evidence="2" type="ORF">BaRGS_00004733</name>
</gene>
<dbReference type="EMBL" id="JACVVK020000017">
    <property type="protein sequence ID" value="KAK7504001.1"/>
    <property type="molecule type" value="Genomic_DNA"/>
</dbReference>
<feature type="transmembrane region" description="Helical" evidence="1">
    <location>
        <begin position="127"/>
        <end position="147"/>
    </location>
</feature>